<accession>A0AAP0K3I0</accession>
<feature type="compositionally biased region" description="Basic and acidic residues" evidence="1">
    <location>
        <begin position="16"/>
        <end position="34"/>
    </location>
</feature>
<dbReference type="InterPro" id="IPR001253">
    <property type="entry name" value="TIF_eIF-1A"/>
</dbReference>
<protein>
    <submittedName>
        <fullName evidence="2">Uncharacterized protein</fullName>
    </submittedName>
</protein>
<evidence type="ECO:0000256" key="1">
    <source>
        <dbReference type="SAM" id="MobiDB-lite"/>
    </source>
</evidence>
<dbReference type="GO" id="GO:0003743">
    <property type="term" value="F:translation initiation factor activity"/>
    <property type="evidence" value="ECO:0007669"/>
    <property type="project" value="InterPro"/>
</dbReference>
<reference evidence="2 3" key="1">
    <citation type="submission" date="2024-01" db="EMBL/GenBank/DDBJ databases">
        <title>Genome assemblies of Stephania.</title>
        <authorList>
            <person name="Yang L."/>
        </authorList>
    </citation>
    <scope>NUCLEOTIDE SEQUENCE [LARGE SCALE GENOMIC DNA]</scope>
    <source>
        <strain evidence="2">QJT</strain>
        <tissue evidence="2">Leaf</tissue>
    </source>
</reference>
<dbReference type="SUPFAM" id="SSF50249">
    <property type="entry name" value="Nucleic acid-binding proteins"/>
    <property type="match status" value="1"/>
</dbReference>
<feature type="compositionally biased region" description="Polar residues" evidence="1">
    <location>
        <begin position="87"/>
        <end position="97"/>
    </location>
</feature>
<dbReference type="AlphaFoldDB" id="A0AAP0K3I0"/>
<dbReference type="Proteomes" id="UP001417504">
    <property type="component" value="Unassembled WGS sequence"/>
</dbReference>
<comment type="caution">
    <text evidence="2">The sequence shown here is derived from an EMBL/GenBank/DDBJ whole genome shotgun (WGS) entry which is preliminary data.</text>
</comment>
<feature type="compositionally biased region" description="Basic residues" evidence="1">
    <location>
        <begin position="1"/>
        <end position="15"/>
    </location>
</feature>
<dbReference type="InterPro" id="IPR012340">
    <property type="entry name" value="NA-bd_OB-fold"/>
</dbReference>
<dbReference type="Gene3D" id="2.40.50.140">
    <property type="entry name" value="Nucleic acid-binding proteins"/>
    <property type="match status" value="1"/>
</dbReference>
<dbReference type="PANTHER" id="PTHR21668">
    <property type="entry name" value="EIF-1A"/>
    <property type="match status" value="1"/>
</dbReference>
<name>A0AAP0K3I0_9MAGN</name>
<organism evidence="2 3">
    <name type="scientific">Stephania japonica</name>
    <dbReference type="NCBI Taxonomy" id="461633"/>
    <lineage>
        <taxon>Eukaryota</taxon>
        <taxon>Viridiplantae</taxon>
        <taxon>Streptophyta</taxon>
        <taxon>Embryophyta</taxon>
        <taxon>Tracheophyta</taxon>
        <taxon>Spermatophyta</taxon>
        <taxon>Magnoliopsida</taxon>
        <taxon>Ranunculales</taxon>
        <taxon>Menispermaceae</taxon>
        <taxon>Menispermoideae</taxon>
        <taxon>Cissampelideae</taxon>
        <taxon>Stephania</taxon>
    </lineage>
</organism>
<proteinExistence type="predicted"/>
<evidence type="ECO:0000313" key="3">
    <source>
        <dbReference type="Proteomes" id="UP001417504"/>
    </source>
</evidence>
<feature type="compositionally biased region" description="Basic and acidic residues" evidence="1">
    <location>
        <begin position="56"/>
        <end position="68"/>
    </location>
</feature>
<gene>
    <name evidence="2" type="ORF">Sjap_005194</name>
</gene>
<keyword evidence="3" id="KW-1185">Reference proteome</keyword>
<sequence length="97" mass="11060">MPKNKGKGGKNRKRGKNEADDEKRELVFKEDRQEYGQVLRMLGNGHRRHQAPPPHPRQDAQEGLDRRWGYNPGRIEGLPGRQGLRHLSSTPSMGCAH</sequence>
<dbReference type="EMBL" id="JBBNAE010000002">
    <property type="protein sequence ID" value="KAK9145291.1"/>
    <property type="molecule type" value="Genomic_DNA"/>
</dbReference>
<evidence type="ECO:0000313" key="2">
    <source>
        <dbReference type="EMBL" id="KAK9145291.1"/>
    </source>
</evidence>
<feature type="region of interest" description="Disordered" evidence="1">
    <location>
        <begin position="1"/>
        <end position="97"/>
    </location>
</feature>